<dbReference type="GO" id="GO:0006107">
    <property type="term" value="P:oxaloacetate metabolic process"/>
    <property type="evidence" value="ECO:0007669"/>
    <property type="project" value="UniProtKB-ARBA"/>
</dbReference>
<dbReference type="PANTHER" id="PTHR42796:SF4">
    <property type="entry name" value="FUMARYLACETOACETATE HYDROLASE DOMAIN-CONTAINING PROTEIN 2A"/>
    <property type="match status" value="1"/>
</dbReference>
<dbReference type="Pfam" id="PF01557">
    <property type="entry name" value="FAA_hydrolase"/>
    <property type="match status" value="1"/>
</dbReference>
<dbReference type="OrthoDB" id="411064at2759"/>
<evidence type="ECO:0000256" key="2">
    <source>
        <dbReference type="ARBA" id="ARBA00022723"/>
    </source>
</evidence>
<proteinExistence type="inferred from homology"/>
<dbReference type="Gene3D" id="3.90.850.10">
    <property type="entry name" value="Fumarylacetoacetase-like, C-terminal domain"/>
    <property type="match status" value="1"/>
</dbReference>
<dbReference type="PANTHER" id="PTHR42796">
    <property type="entry name" value="FUMARYLACETOACETATE HYDROLASE DOMAIN-CONTAINING PROTEIN 2A-RELATED"/>
    <property type="match status" value="1"/>
</dbReference>
<sequence length="311" mass="34941">MNNFLKIKNVLQNQILSRSFCTNPKLRFVQYQKVNSEKNEIGISSEDGQEILELSKYCYPSDMKKLIERGINTNEIKEKLSNFDKIKTSDVKLLPPILNPQKIVCIGLNYRGHCDEQKIEYPKEPVFFAKFQSSLIGPTDDIIAHTITSKMDWEVELAVVIGSKASKVKRENAMDHVFGYTIAQDITAREWQKKNGGQWLISKSMDTFCPLGPCIAHKSELDASDLTIKCSVNGEIKQCGKTSEFIFPIDDIISRLTQSITLLPGDLILTGTCSGVGVFRNPREFLRIGDVIESEIEGIGKMINTIVCPSL</sequence>
<name>A0A9J6BKM5_POLVA</name>
<evidence type="ECO:0000256" key="1">
    <source>
        <dbReference type="ARBA" id="ARBA00010211"/>
    </source>
</evidence>
<evidence type="ECO:0000313" key="5">
    <source>
        <dbReference type="Proteomes" id="UP001107558"/>
    </source>
</evidence>
<reference evidence="4" key="1">
    <citation type="submission" date="2021-03" db="EMBL/GenBank/DDBJ databases">
        <title>Chromosome level genome of the anhydrobiotic midge Polypedilum vanderplanki.</title>
        <authorList>
            <person name="Yoshida Y."/>
            <person name="Kikawada T."/>
            <person name="Gusev O."/>
        </authorList>
    </citation>
    <scope>NUCLEOTIDE SEQUENCE</scope>
    <source>
        <strain evidence="4">NIAS01</strain>
        <tissue evidence="4">Whole body or cell culture</tissue>
    </source>
</reference>
<comment type="similarity">
    <text evidence="1">Belongs to the FAH family.</text>
</comment>
<keyword evidence="5" id="KW-1185">Reference proteome</keyword>
<dbReference type="InterPro" id="IPR011234">
    <property type="entry name" value="Fumarylacetoacetase-like_C"/>
</dbReference>
<gene>
    <name evidence="4" type="ORF">PVAND_000337</name>
</gene>
<evidence type="ECO:0000313" key="4">
    <source>
        <dbReference type="EMBL" id="KAG5670051.1"/>
    </source>
</evidence>
<evidence type="ECO:0000259" key="3">
    <source>
        <dbReference type="Pfam" id="PF01557"/>
    </source>
</evidence>
<dbReference type="InterPro" id="IPR036663">
    <property type="entry name" value="Fumarylacetoacetase_C_sf"/>
</dbReference>
<dbReference type="Proteomes" id="UP001107558">
    <property type="component" value="Chromosome 3"/>
</dbReference>
<dbReference type="FunFam" id="3.90.850.10:FF:000002">
    <property type="entry name" value="2-hydroxyhepta-2,4-diene-1,7-dioate isomerase"/>
    <property type="match status" value="1"/>
</dbReference>
<organism evidence="4 5">
    <name type="scientific">Polypedilum vanderplanki</name>
    <name type="common">Sleeping chironomid midge</name>
    <dbReference type="NCBI Taxonomy" id="319348"/>
    <lineage>
        <taxon>Eukaryota</taxon>
        <taxon>Metazoa</taxon>
        <taxon>Ecdysozoa</taxon>
        <taxon>Arthropoda</taxon>
        <taxon>Hexapoda</taxon>
        <taxon>Insecta</taxon>
        <taxon>Pterygota</taxon>
        <taxon>Neoptera</taxon>
        <taxon>Endopterygota</taxon>
        <taxon>Diptera</taxon>
        <taxon>Nematocera</taxon>
        <taxon>Chironomoidea</taxon>
        <taxon>Chironomidae</taxon>
        <taxon>Chironominae</taxon>
        <taxon>Polypedilum</taxon>
        <taxon>Polypedilum</taxon>
    </lineage>
</organism>
<comment type="caution">
    <text evidence="4">The sequence shown here is derived from an EMBL/GenBank/DDBJ whole genome shotgun (WGS) entry which is preliminary data.</text>
</comment>
<dbReference type="InterPro" id="IPR051121">
    <property type="entry name" value="FAH"/>
</dbReference>
<dbReference type="GO" id="GO:0046872">
    <property type="term" value="F:metal ion binding"/>
    <property type="evidence" value="ECO:0007669"/>
    <property type="project" value="UniProtKB-KW"/>
</dbReference>
<dbReference type="GO" id="GO:0050163">
    <property type="term" value="F:oxaloacetate tautomerase activity"/>
    <property type="evidence" value="ECO:0007669"/>
    <property type="project" value="UniProtKB-ARBA"/>
</dbReference>
<accession>A0A9J6BKM5</accession>
<keyword evidence="2" id="KW-0479">Metal-binding</keyword>
<dbReference type="SUPFAM" id="SSF56529">
    <property type="entry name" value="FAH"/>
    <property type="match status" value="1"/>
</dbReference>
<protein>
    <recommendedName>
        <fullName evidence="3">Fumarylacetoacetase-like C-terminal domain-containing protein</fullName>
    </recommendedName>
</protein>
<feature type="domain" description="Fumarylacetoacetase-like C-terminal" evidence="3">
    <location>
        <begin position="102"/>
        <end position="307"/>
    </location>
</feature>
<dbReference type="EMBL" id="JADBJN010000003">
    <property type="protein sequence ID" value="KAG5670051.1"/>
    <property type="molecule type" value="Genomic_DNA"/>
</dbReference>
<dbReference type="AlphaFoldDB" id="A0A9J6BKM5"/>